<evidence type="ECO:0000259" key="2">
    <source>
        <dbReference type="Pfam" id="PF04954"/>
    </source>
</evidence>
<evidence type="ECO:0000259" key="3">
    <source>
        <dbReference type="Pfam" id="PF08021"/>
    </source>
</evidence>
<dbReference type="OrthoDB" id="9814826at2"/>
<keyword evidence="5" id="KW-1185">Reference proteome</keyword>
<dbReference type="CDD" id="cd06193">
    <property type="entry name" value="siderophore_interacting"/>
    <property type="match status" value="1"/>
</dbReference>
<dbReference type="AlphaFoldDB" id="A0A4Z1B9P1"/>
<evidence type="ECO:0000313" key="4">
    <source>
        <dbReference type="EMBL" id="TGN24247.1"/>
    </source>
</evidence>
<dbReference type="Proteomes" id="UP000297998">
    <property type="component" value="Unassembled WGS sequence"/>
</dbReference>
<dbReference type="EMBL" id="SRPE01000010">
    <property type="protein sequence ID" value="TGN24247.1"/>
    <property type="molecule type" value="Genomic_DNA"/>
</dbReference>
<dbReference type="Pfam" id="PF08021">
    <property type="entry name" value="FAD_binding_9"/>
    <property type="match status" value="1"/>
</dbReference>
<protein>
    <submittedName>
        <fullName evidence="4">Siderophore-interacting protein</fullName>
    </submittedName>
</protein>
<dbReference type="Pfam" id="PF04954">
    <property type="entry name" value="SIP"/>
    <property type="match status" value="1"/>
</dbReference>
<accession>A0A4Z1B9P1</accession>
<dbReference type="RefSeq" id="WP_135836317.1">
    <property type="nucleotide sequence ID" value="NZ_SRPE01000010.1"/>
</dbReference>
<feature type="domain" description="Siderophore-interacting FAD-binding" evidence="3">
    <location>
        <begin position="9"/>
        <end position="117"/>
    </location>
</feature>
<dbReference type="InterPro" id="IPR039374">
    <property type="entry name" value="SIP_fam"/>
</dbReference>
<feature type="domain" description="SIP-like Rossmann fold" evidence="2">
    <location>
        <begin position="129"/>
        <end position="248"/>
    </location>
</feature>
<evidence type="ECO:0000256" key="1">
    <source>
        <dbReference type="ARBA" id="ARBA00035644"/>
    </source>
</evidence>
<dbReference type="PANTHER" id="PTHR30157">
    <property type="entry name" value="FERRIC REDUCTASE, NADPH-DEPENDENT"/>
    <property type="match status" value="1"/>
</dbReference>
<dbReference type="Gene3D" id="2.40.30.10">
    <property type="entry name" value="Translation factors"/>
    <property type="match status" value="1"/>
</dbReference>
<sequence>MKKIRSVFTVKRKEFLTPNFIRVVFEMTNEQCKILANIREGSNNKIFIPPKGVELIYFPNKGVSLNSELVAMVRTYTNRKIDLVKKELTIDFATHGNVSPASAWAMYSKIGDPLGIAMKDTKRPLINKANHYLLVGDATAIPVIACILESLSADVCAKVILEVPTKDDEMIMCSMANVEIEWLHNYNPKKGSCLASKALAYQFENKNACNFVYCAAEYSTVKEVREYYRKTLNWATEMIYTCSYWKAGIAEGANGQVNHSLGR</sequence>
<evidence type="ECO:0000313" key="5">
    <source>
        <dbReference type="Proteomes" id="UP000297998"/>
    </source>
</evidence>
<organism evidence="4 5">
    <name type="scientific">Empedobacter tilapiae</name>
    <dbReference type="NCBI Taxonomy" id="2491114"/>
    <lineage>
        <taxon>Bacteria</taxon>
        <taxon>Pseudomonadati</taxon>
        <taxon>Bacteroidota</taxon>
        <taxon>Flavobacteriia</taxon>
        <taxon>Flavobacteriales</taxon>
        <taxon>Weeksellaceae</taxon>
        <taxon>Empedobacter</taxon>
    </lineage>
</organism>
<gene>
    <name evidence="4" type="ORF">E4J94_13435</name>
</gene>
<dbReference type="InterPro" id="IPR039261">
    <property type="entry name" value="FNR_nucleotide-bd"/>
</dbReference>
<reference evidence="4 5" key="1">
    <citation type="submission" date="2019-03" db="EMBL/GenBank/DDBJ databases">
        <title>Empedobacter tilapiae sp. nov., isolated from an intestine of Nile tilapia Oreochromis niloticus.</title>
        <authorList>
            <person name="Kim Y.-O."/>
            <person name="Yoon J.-H."/>
        </authorList>
    </citation>
    <scope>NUCLEOTIDE SEQUENCE [LARGE SCALE GENOMIC DNA]</scope>
    <source>
        <strain evidence="4 5">MRS2</strain>
    </source>
</reference>
<dbReference type="InterPro" id="IPR007037">
    <property type="entry name" value="SIP_rossman_dom"/>
</dbReference>
<dbReference type="PANTHER" id="PTHR30157:SF0">
    <property type="entry name" value="NADPH-DEPENDENT FERRIC-CHELATE REDUCTASE"/>
    <property type="match status" value="1"/>
</dbReference>
<proteinExistence type="inferred from homology"/>
<comment type="similarity">
    <text evidence="1">Belongs to the SIP oxidoreductase family.</text>
</comment>
<name>A0A4Z1B9P1_9FLAO</name>
<dbReference type="Gene3D" id="3.40.50.80">
    <property type="entry name" value="Nucleotide-binding domain of ferredoxin-NADP reductase (FNR) module"/>
    <property type="match status" value="1"/>
</dbReference>
<comment type="caution">
    <text evidence="4">The sequence shown here is derived from an EMBL/GenBank/DDBJ whole genome shotgun (WGS) entry which is preliminary data.</text>
</comment>
<dbReference type="InterPro" id="IPR013113">
    <property type="entry name" value="SIP_FAD-bd"/>
</dbReference>